<evidence type="ECO:0000313" key="2">
    <source>
        <dbReference type="Proteomes" id="UP000189299"/>
    </source>
</evidence>
<dbReference type="AlphaFoldDB" id="A0A1V2U9F8"/>
<dbReference type="EMBL" id="MSTR01000031">
    <property type="protein sequence ID" value="ONN39882.1"/>
    <property type="molecule type" value="Genomic_DNA"/>
</dbReference>
<dbReference type="Proteomes" id="UP000189299">
    <property type="component" value="Unassembled WGS sequence"/>
</dbReference>
<dbReference type="STRING" id="53346.A5802_001200"/>
<sequence>MYKLLSIEESVATRNLELESLDTATIDVCFDDSAVTSFKNFDFMKINEEYNCKIYLFGELDDSGEKFQYIRDVTVGRKVLSEVLNKKGDLYYVNKISASESLSKQKMLSYKYTRKDLVQVNNIVHTDFE</sequence>
<dbReference type="RefSeq" id="WP_062805064.1">
    <property type="nucleotide sequence ID" value="NZ_CABMMO010000031.1"/>
</dbReference>
<gene>
    <name evidence="1" type="ORF">BTN92_16005</name>
</gene>
<organism evidence="1 2">
    <name type="scientific">Enterococcus mundtii</name>
    <dbReference type="NCBI Taxonomy" id="53346"/>
    <lineage>
        <taxon>Bacteria</taxon>
        <taxon>Bacillati</taxon>
        <taxon>Bacillota</taxon>
        <taxon>Bacilli</taxon>
        <taxon>Lactobacillales</taxon>
        <taxon>Enterococcaceae</taxon>
        <taxon>Enterococcus</taxon>
    </lineage>
</organism>
<reference evidence="1 2" key="1">
    <citation type="submission" date="2016-12" db="EMBL/GenBank/DDBJ databases">
        <authorList>
            <person name="Song W.-J."/>
            <person name="Kurnit D.M."/>
        </authorList>
    </citation>
    <scope>NUCLEOTIDE SEQUENCE [LARGE SCALE GENOMIC DNA]</scope>
    <source>
        <strain evidence="1 2">CGB1038-1_S1</strain>
    </source>
</reference>
<accession>A0A1V2U9F8</accession>
<protein>
    <submittedName>
        <fullName evidence="1">Uncharacterized protein</fullName>
    </submittedName>
</protein>
<dbReference type="OrthoDB" id="2087898at2"/>
<proteinExistence type="predicted"/>
<evidence type="ECO:0000313" key="1">
    <source>
        <dbReference type="EMBL" id="ONN39882.1"/>
    </source>
</evidence>
<comment type="caution">
    <text evidence="1">The sequence shown here is derived from an EMBL/GenBank/DDBJ whole genome shotgun (WGS) entry which is preliminary data.</text>
</comment>
<name>A0A1V2U9F8_ENTMU</name>